<organism evidence="1 2">
    <name type="scientific">Janthinobacterium fluminis</name>
    <dbReference type="NCBI Taxonomy" id="2987524"/>
    <lineage>
        <taxon>Bacteria</taxon>
        <taxon>Pseudomonadati</taxon>
        <taxon>Pseudomonadota</taxon>
        <taxon>Betaproteobacteria</taxon>
        <taxon>Burkholderiales</taxon>
        <taxon>Oxalobacteraceae</taxon>
        <taxon>Janthinobacterium</taxon>
    </lineage>
</organism>
<name>A0ABT5K2E2_9BURK</name>
<evidence type="ECO:0000313" key="1">
    <source>
        <dbReference type="EMBL" id="MDC8759044.1"/>
    </source>
</evidence>
<sequence length="107" mass="11965">MANLKLKLGQEVEIGKIDSAITITNTNNKKIGELHFSKGSVEWWPKGNSVNCRTYNWTKLAELLSANGQLKKVPKIKEVKTTAKKMPVEVVKPVVKRIPRTPLKEVG</sequence>
<protein>
    <submittedName>
        <fullName evidence="1">Uncharacterized protein</fullName>
    </submittedName>
</protein>
<keyword evidence="2" id="KW-1185">Reference proteome</keyword>
<gene>
    <name evidence="1" type="ORF">OIK44_15800</name>
</gene>
<reference evidence="1 2" key="1">
    <citation type="submission" date="2022-10" db="EMBL/GenBank/DDBJ databases">
        <title>Janthinobacterium sp. hw3 Genome sequencing.</title>
        <authorList>
            <person name="Park S."/>
        </authorList>
    </citation>
    <scope>NUCLEOTIDE SEQUENCE [LARGE SCALE GENOMIC DNA]</scope>
    <source>
        <strain evidence="2">hw3</strain>
    </source>
</reference>
<proteinExistence type="predicted"/>
<accession>A0ABT5K2E2</accession>
<dbReference type="RefSeq" id="WP_273672007.1">
    <property type="nucleotide sequence ID" value="NZ_JAQQXR010000006.1"/>
</dbReference>
<evidence type="ECO:0000313" key="2">
    <source>
        <dbReference type="Proteomes" id="UP001221208"/>
    </source>
</evidence>
<dbReference type="Proteomes" id="UP001221208">
    <property type="component" value="Unassembled WGS sequence"/>
</dbReference>
<comment type="caution">
    <text evidence="1">The sequence shown here is derived from an EMBL/GenBank/DDBJ whole genome shotgun (WGS) entry which is preliminary data.</text>
</comment>
<dbReference type="EMBL" id="JAQQXR010000006">
    <property type="protein sequence ID" value="MDC8759044.1"/>
    <property type="molecule type" value="Genomic_DNA"/>
</dbReference>